<dbReference type="InterPro" id="IPR001638">
    <property type="entry name" value="Solute-binding_3/MltF_N"/>
</dbReference>
<dbReference type="CDD" id="cd13688">
    <property type="entry name" value="PBP2_GltI_DEBP"/>
    <property type="match status" value="1"/>
</dbReference>
<keyword evidence="7" id="KW-1185">Reference proteome</keyword>
<protein>
    <submittedName>
        <fullName evidence="6">Amino acid ABC transporter substrate-binding protein</fullName>
    </submittedName>
</protein>
<keyword evidence="3 4" id="KW-0732">Signal</keyword>
<sequence length="305" mass="33566">MPIVFPRAFQYCVVVLALSIHASTGQAQSASVIDKLKAGKPLEVGIREATKPFSWFPEGSKVPTGYSVEICNGAIEHVKKDLKLRELTVNYVPVNSTSRMAKIKSREIDMECGITVNTESRQKDADFSYALFISGQQVLSRRSAGITDLSSLNGKIIAITKGTTAEKLFPQLRDSMLQQMRLVTFASNQEAFKALESGQVQGFAQIDVVLETMRIQSAQANELVMTKESLSVEPNSIMLPKDDPEFRKLVNAGLRKLYASPAMGAIYKRWFQADGFNIPMSRMLRESFNSPAGNAGVALILGYSL</sequence>
<feature type="signal peptide" evidence="4">
    <location>
        <begin position="1"/>
        <end position="27"/>
    </location>
</feature>
<name>A0ABP9QS96_9RHOO</name>
<accession>A0ABP9QS96</accession>
<dbReference type="EMBL" id="BAABLD010000008">
    <property type="protein sequence ID" value="GAA5166462.1"/>
    <property type="molecule type" value="Genomic_DNA"/>
</dbReference>
<proteinExistence type="inferred from homology"/>
<dbReference type="Gene3D" id="3.40.190.10">
    <property type="entry name" value="Periplasmic binding protein-like II"/>
    <property type="match status" value="2"/>
</dbReference>
<evidence type="ECO:0000313" key="7">
    <source>
        <dbReference type="Proteomes" id="UP001500547"/>
    </source>
</evidence>
<dbReference type="Pfam" id="PF00497">
    <property type="entry name" value="SBP_bac_3"/>
    <property type="match status" value="1"/>
</dbReference>
<evidence type="ECO:0000256" key="3">
    <source>
        <dbReference type="ARBA" id="ARBA00022729"/>
    </source>
</evidence>
<gene>
    <name evidence="6" type="ORF">GCM10025770_23630</name>
</gene>
<evidence type="ECO:0000259" key="5">
    <source>
        <dbReference type="SMART" id="SM00062"/>
    </source>
</evidence>
<organism evidence="6 7">
    <name type="scientific">Viridibacterium curvum</name>
    <dbReference type="NCBI Taxonomy" id="1101404"/>
    <lineage>
        <taxon>Bacteria</taxon>
        <taxon>Pseudomonadati</taxon>
        <taxon>Pseudomonadota</taxon>
        <taxon>Betaproteobacteria</taxon>
        <taxon>Rhodocyclales</taxon>
        <taxon>Rhodocyclaceae</taxon>
        <taxon>Viridibacterium</taxon>
    </lineage>
</organism>
<evidence type="ECO:0000256" key="4">
    <source>
        <dbReference type="SAM" id="SignalP"/>
    </source>
</evidence>
<dbReference type="RefSeq" id="WP_345533168.1">
    <property type="nucleotide sequence ID" value="NZ_BAABLD010000008.1"/>
</dbReference>
<evidence type="ECO:0000256" key="2">
    <source>
        <dbReference type="ARBA" id="ARBA00022448"/>
    </source>
</evidence>
<comment type="caution">
    <text evidence="6">The sequence shown here is derived from an EMBL/GenBank/DDBJ whole genome shotgun (WGS) entry which is preliminary data.</text>
</comment>
<feature type="chain" id="PRO_5045164698" evidence="4">
    <location>
        <begin position="28"/>
        <end position="305"/>
    </location>
</feature>
<dbReference type="PANTHER" id="PTHR30085:SF2">
    <property type="entry name" value="GLUTAMATE_ASPARTATE IMPORT SOLUTE-BINDING PROTEIN"/>
    <property type="match status" value="1"/>
</dbReference>
<dbReference type="InterPro" id="IPR051455">
    <property type="entry name" value="Bact_solute-bind_prot3"/>
</dbReference>
<keyword evidence="2" id="KW-0813">Transport</keyword>
<feature type="domain" description="Solute-binding protein family 3/N-terminal" evidence="5">
    <location>
        <begin position="41"/>
        <end position="274"/>
    </location>
</feature>
<reference evidence="7" key="1">
    <citation type="journal article" date="2019" name="Int. J. Syst. Evol. Microbiol.">
        <title>The Global Catalogue of Microorganisms (GCM) 10K type strain sequencing project: providing services to taxonomists for standard genome sequencing and annotation.</title>
        <authorList>
            <consortium name="The Broad Institute Genomics Platform"/>
            <consortium name="The Broad Institute Genome Sequencing Center for Infectious Disease"/>
            <person name="Wu L."/>
            <person name="Ma J."/>
        </authorList>
    </citation>
    <scope>NUCLEOTIDE SEQUENCE [LARGE SCALE GENOMIC DNA]</scope>
    <source>
        <strain evidence="7">JCM 18715</strain>
    </source>
</reference>
<dbReference type="SUPFAM" id="SSF53850">
    <property type="entry name" value="Periplasmic binding protein-like II"/>
    <property type="match status" value="1"/>
</dbReference>
<dbReference type="SMART" id="SM00062">
    <property type="entry name" value="PBPb"/>
    <property type="match status" value="1"/>
</dbReference>
<dbReference type="PANTHER" id="PTHR30085">
    <property type="entry name" value="AMINO ACID ABC TRANSPORTER PERMEASE"/>
    <property type="match status" value="1"/>
</dbReference>
<dbReference type="Proteomes" id="UP001500547">
    <property type="component" value="Unassembled WGS sequence"/>
</dbReference>
<evidence type="ECO:0000256" key="1">
    <source>
        <dbReference type="ARBA" id="ARBA00010333"/>
    </source>
</evidence>
<comment type="similarity">
    <text evidence="1">Belongs to the bacterial solute-binding protein 3 family.</text>
</comment>
<evidence type="ECO:0000313" key="6">
    <source>
        <dbReference type="EMBL" id="GAA5166462.1"/>
    </source>
</evidence>